<keyword evidence="6" id="KW-1185">Reference proteome</keyword>
<feature type="domain" description="HTH gntR-type" evidence="4">
    <location>
        <begin position="3"/>
        <end position="69"/>
    </location>
</feature>
<evidence type="ECO:0000259" key="4">
    <source>
        <dbReference type="PROSITE" id="PS50949"/>
    </source>
</evidence>
<evidence type="ECO:0000313" key="5">
    <source>
        <dbReference type="EMBL" id="MFD1410346.1"/>
    </source>
</evidence>
<sequence length="244" mass="27726">MAATKFQAIFKELEQRIKDGSYQGTLPTESVLTQEFQTSRNTIRRAITLLGKHGYVYSVKGRGVVILENFNKFQWAIGADSFAGLLALNGNNKRATVTKVVRFKKILVDADLATHTPFGIDEVLYEVVRVRIIDQRPLTMDYSYFRANQIPPLTTSIVQHSIYEYLTSNGVKIAAAKRRFSVISASEEDYHELDLNDNNCVGVLENLVYNDLGKLFEYTEIHFIPEEFSIGYFAQNDTPNHETN</sequence>
<protein>
    <submittedName>
        <fullName evidence="5">GntR family transcriptional regulator</fullName>
    </submittedName>
</protein>
<dbReference type="SMART" id="SM00866">
    <property type="entry name" value="UTRA"/>
    <property type="match status" value="1"/>
</dbReference>
<evidence type="ECO:0000256" key="1">
    <source>
        <dbReference type="ARBA" id="ARBA00023015"/>
    </source>
</evidence>
<dbReference type="Pfam" id="PF07702">
    <property type="entry name" value="UTRA"/>
    <property type="match status" value="1"/>
</dbReference>
<evidence type="ECO:0000256" key="3">
    <source>
        <dbReference type="ARBA" id="ARBA00023163"/>
    </source>
</evidence>
<reference evidence="6" key="1">
    <citation type="journal article" date="2019" name="Int. J. Syst. Evol. Microbiol.">
        <title>The Global Catalogue of Microorganisms (GCM) 10K type strain sequencing project: providing services to taxonomists for standard genome sequencing and annotation.</title>
        <authorList>
            <consortium name="The Broad Institute Genomics Platform"/>
            <consortium name="The Broad Institute Genome Sequencing Center for Infectious Disease"/>
            <person name="Wu L."/>
            <person name="Ma J."/>
        </authorList>
    </citation>
    <scope>NUCLEOTIDE SEQUENCE [LARGE SCALE GENOMIC DNA]</scope>
    <source>
        <strain evidence="6">CCM 8937</strain>
    </source>
</reference>
<dbReference type="InterPro" id="IPR000524">
    <property type="entry name" value="Tscrpt_reg_HTH_GntR"/>
</dbReference>
<dbReference type="InterPro" id="IPR028978">
    <property type="entry name" value="Chorismate_lyase_/UTRA_dom_sf"/>
</dbReference>
<dbReference type="Gene3D" id="3.40.1410.10">
    <property type="entry name" value="Chorismate lyase-like"/>
    <property type="match status" value="1"/>
</dbReference>
<dbReference type="PANTHER" id="PTHR44846:SF12">
    <property type="entry name" value="HTH-TYPE TRANSCRIPTIONAL REGULATOR TRER"/>
    <property type="match status" value="1"/>
</dbReference>
<keyword evidence="3" id="KW-0804">Transcription</keyword>
<keyword evidence="1" id="KW-0805">Transcription regulation</keyword>
<dbReference type="SMART" id="SM00345">
    <property type="entry name" value="HTH_GNTR"/>
    <property type="match status" value="1"/>
</dbReference>
<dbReference type="SUPFAM" id="SSF46785">
    <property type="entry name" value="Winged helix' DNA-binding domain"/>
    <property type="match status" value="1"/>
</dbReference>
<dbReference type="PANTHER" id="PTHR44846">
    <property type="entry name" value="MANNOSYL-D-GLYCERATE TRANSPORT/METABOLISM SYSTEM REPRESSOR MNGR-RELATED"/>
    <property type="match status" value="1"/>
</dbReference>
<keyword evidence="2" id="KW-0238">DNA-binding</keyword>
<dbReference type="InterPro" id="IPR036390">
    <property type="entry name" value="WH_DNA-bd_sf"/>
</dbReference>
<evidence type="ECO:0000313" key="6">
    <source>
        <dbReference type="Proteomes" id="UP001597191"/>
    </source>
</evidence>
<accession>A0ABW4BKI0</accession>
<name>A0ABW4BKI0_9LACO</name>
<dbReference type="InterPro" id="IPR050679">
    <property type="entry name" value="Bact_HTH_transcr_reg"/>
</dbReference>
<proteinExistence type="predicted"/>
<evidence type="ECO:0000256" key="2">
    <source>
        <dbReference type="ARBA" id="ARBA00023125"/>
    </source>
</evidence>
<dbReference type="PROSITE" id="PS50949">
    <property type="entry name" value="HTH_GNTR"/>
    <property type="match status" value="1"/>
</dbReference>
<gene>
    <name evidence="5" type="ORF">ACFQ4R_01745</name>
</gene>
<organism evidence="5 6">
    <name type="scientific">Lapidilactobacillus gannanensis</name>
    <dbReference type="NCBI Taxonomy" id="2486002"/>
    <lineage>
        <taxon>Bacteria</taxon>
        <taxon>Bacillati</taxon>
        <taxon>Bacillota</taxon>
        <taxon>Bacilli</taxon>
        <taxon>Lactobacillales</taxon>
        <taxon>Lactobacillaceae</taxon>
        <taxon>Lapidilactobacillus</taxon>
    </lineage>
</organism>
<dbReference type="InterPro" id="IPR011663">
    <property type="entry name" value="UTRA"/>
</dbReference>
<dbReference type="Gene3D" id="1.10.10.10">
    <property type="entry name" value="Winged helix-like DNA-binding domain superfamily/Winged helix DNA-binding domain"/>
    <property type="match status" value="1"/>
</dbReference>
<dbReference type="RefSeq" id="WP_125646716.1">
    <property type="nucleotide sequence ID" value="NZ_JBHTOH010000014.1"/>
</dbReference>
<dbReference type="EMBL" id="JBHTOH010000014">
    <property type="protein sequence ID" value="MFD1410346.1"/>
    <property type="molecule type" value="Genomic_DNA"/>
</dbReference>
<dbReference type="Pfam" id="PF00392">
    <property type="entry name" value="GntR"/>
    <property type="match status" value="1"/>
</dbReference>
<comment type="caution">
    <text evidence="5">The sequence shown here is derived from an EMBL/GenBank/DDBJ whole genome shotgun (WGS) entry which is preliminary data.</text>
</comment>
<dbReference type="SUPFAM" id="SSF64288">
    <property type="entry name" value="Chorismate lyase-like"/>
    <property type="match status" value="1"/>
</dbReference>
<dbReference type="Proteomes" id="UP001597191">
    <property type="component" value="Unassembled WGS sequence"/>
</dbReference>
<dbReference type="CDD" id="cd07377">
    <property type="entry name" value="WHTH_GntR"/>
    <property type="match status" value="1"/>
</dbReference>
<dbReference type="InterPro" id="IPR036388">
    <property type="entry name" value="WH-like_DNA-bd_sf"/>
</dbReference>
<dbReference type="PRINTS" id="PR00035">
    <property type="entry name" value="HTHGNTR"/>
</dbReference>